<evidence type="ECO:0000313" key="3">
    <source>
        <dbReference type="Proteomes" id="UP001057580"/>
    </source>
</evidence>
<dbReference type="EMBL" id="CP104003">
    <property type="protein sequence ID" value="UWM53954.1"/>
    <property type="molecule type" value="Genomic_DNA"/>
</dbReference>
<dbReference type="SUPFAM" id="SSF50494">
    <property type="entry name" value="Trypsin-like serine proteases"/>
    <property type="match status" value="1"/>
</dbReference>
<dbReference type="Proteomes" id="UP001057580">
    <property type="component" value="Chromosome"/>
</dbReference>
<sequence>MSVNNDGTASERTQPDPIRPRHDPKVSCPVVCGQSMRASGFFFESGSGKYLITARHNLRPTVVEVKTPYGNRILRYSLGDRFSEVDVYLRADDGWHCENLSVDDRLDSTLNAVDTDVVALRVDFDPSAYDYRIWTIDDIGTPETEGEELMLIGFDGASFPEVTKYAVSTYREGIDGPRIVPFENSLRGMDDFGISAGIGLDLEAAGGYSGLSGSPVLGEGLVGVHVSNEEVPANVAEKMGVANPQRLGYFRAELLRRLR</sequence>
<dbReference type="KEGG" id="ssai:N0B31_17735"/>
<dbReference type="RefSeq" id="WP_260592948.1">
    <property type="nucleotide sequence ID" value="NZ_CP104003.1"/>
</dbReference>
<evidence type="ECO:0008006" key="4">
    <source>
        <dbReference type="Google" id="ProtNLM"/>
    </source>
</evidence>
<dbReference type="InterPro" id="IPR009003">
    <property type="entry name" value="Peptidase_S1_PA"/>
</dbReference>
<name>A0A9E7R1H3_9EURY</name>
<organism evidence="2 3">
    <name type="scientific">Salinirubellus salinus</name>
    <dbReference type="NCBI Taxonomy" id="1364945"/>
    <lineage>
        <taxon>Archaea</taxon>
        <taxon>Methanobacteriati</taxon>
        <taxon>Methanobacteriota</taxon>
        <taxon>Stenosarchaea group</taxon>
        <taxon>Halobacteria</taxon>
        <taxon>Halobacteriales</taxon>
        <taxon>Natronomonadaceae</taxon>
        <taxon>Salinirubellus</taxon>
    </lineage>
</organism>
<feature type="compositionally biased region" description="Polar residues" evidence="1">
    <location>
        <begin position="1"/>
        <end position="12"/>
    </location>
</feature>
<proteinExistence type="predicted"/>
<dbReference type="AlphaFoldDB" id="A0A9E7R1H3"/>
<gene>
    <name evidence="2" type="ORF">N0B31_17735</name>
</gene>
<keyword evidence="3" id="KW-1185">Reference proteome</keyword>
<feature type="region of interest" description="Disordered" evidence="1">
    <location>
        <begin position="1"/>
        <end position="25"/>
    </location>
</feature>
<evidence type="ECO:0000313" key="2">
    <source>
        <dbReference type="EMBL" id="UWM53954.1"/>
    </source>
</evidence>
<accession>A0A9E7R1H3</accession>
<dbReference type="GeneID" id="74944303"/>
<reference evidence="2" key="1">
    <citation type="submission" date="2022-09" db="EMBL/GenBank/DDBJ databases">
        <title>Diverse halophilic archaea isolated from saline environments.</title>
        <authorList>
            <person name="Cui H.-L."/>
        </authorList>
    </citation>
    <scope>NUCLEOTIDE SEQUENCE</scope>
    <source>
        <strain evidence="2">ZS-35-S2</strain>
    </source>
</reference>
<evidence type="ECO:0000256" key="1">
    <source>
        <dbReference type="SAM" id="MobiDB-lite"/>
    </source>
</evidence>
<protein>
    <recommendedName>
        <fullName evidence="4">Serine protease</fullName>
    </recommendedName>
</protein>